<organism evidence="2 3">
    <name type="scientific">Candidatus Dojkabacteria bacterium HGW-Dojkabacteria-1</name>
    <dbReference type="NCBI Taxonomy" id="2013761"/>
    <lineage>
        <taxon>Bacteria</taxon>
        <taxon>Candidatus Dojkabacteria</taxon>
    </lineage>
</organism>
<keyword evidence="1" id="KW-1133">Transmembrane helix</keyword>
<dbReference type="Proteomes" id="UP000233417">
    <property type="component" value="Unassembled WGS sequence"/>
</dbReference>
<evidence type="ECO:0000256" key="1">
    <source>
        <dbReference type="SAM" id="Phobius"/>
    </source>
</evidence>
<reference evidence="2 3" key="1">
    <citation type="journal article" date="2017" name="ISME J.">
        <title>Potential for microbial H2 and metal transformations associated with novel bacteria and archaea in deep terrestrial subsurface sediments.</title>
        <authorList>
            <person name="Hernsdorf A.W."/>
            <person name="Amano Y."/>
            <person name="Miyakawa K."/>
            <person name="Ise K."/>
            <person name="Suzuki Y."/>
            <person name="Anantharaman K."/>
            <person name="Probst A."/>
            <person name="Burstein D."/>
            <person name="Thomas B.C."/>
            <person name="Banfield J.F."/>
        </authorList>
    </citation>
    <scope>NUCLEOTIDE SEQUENCE [LARGE SCALE GENOMIC DNA]</scope>
    <source>
        <strain evidence="2">HGW-Dojkabacteria-1</strain>
    </source>
</reference>
<accession>A0A2N2F2R6</accession>
<evidence type="ECO:0000313" key="3">
    <source>
        <dbReference type="Proteomes" id="UP000233417"/>
    </source>
</evidence>
<dbReference type="Gene3D" id="2.60.40.380">
    <property type="entry name" value="Purple acid phosphatase-like, N-terminal"/>
    <property type="match status" value="1"/>
</dbReference>
<name>A0A2N2F2R6_9BACT</name>
<keyword evidence="1" id="KW-0812">Transmembrane</keyword>
<keyword evidence="1" id="KW-0472">Membrane</keyword>
<dbReference type="SUPFAM" id="SSF49363">
    <property type="entry name" value="Purple acid phosphatase, N-terminal domain"/>
    <property type="match status" value="1"/>
</dbReference>
<sequence>MKNRGIFTIGVVLTVLMIFVGVFVFKASGSNDSVSVEGCNPYNVEIKKGEKENSVEITWKSKTRCSAYILYGTEMKNLNLVAIDLEGDFRGKNHKVVINSLLSSKTYFFSIVSGGTTYGKDGLPISFSISSL</sequence>
<protein>
    <recommendedName>
        <fullName evidence="4">Purple acid phosphatase N-terminal domain-containing protein</fullName>
    </recommendedName>
</protein>
<proteinExistence type="predicted"/>
<gene>
    <name evidence="2" type="ORF">CVU76_00575</name>
</gene>
<dbReference type="InterPro" id="IPR008963">
    <property type="entry name" value="Purple_acid_Pase-like_N"/>
</dbReference>
<comment type="caution">
    <text evidence="2">The sequence shown here is derived from an EMBL/GenBank/DDBJ whole genome shotgun (WGS) entry which is preliminary data.</text>
</comment>
<feature type="transmembrane region" description="Helical" evidence="1">
    <location>
        <begin position="6"/>
        <end position="25"/>
    </location>
</feature>
<dbReference type="EMBL" id="PHAO01000001">
    <property type="protein sequence ID" value="PKN02524.1"/>
    <property type="molecule type" value="Genomic_DNA"/>
</dbReference>
<evidence type="ECO:0008006" key="4">
    <source>
        <dbReference type="Google" id="ProtNLM"/>
    </source>
</evidence>
<dbReference type="GO" id="GO:0046872">
    <property type="term" value="F:metal ion binding"/>
    <property type="evidence" value="ECO:0007669"/>
    <property type="project" value="InterPro"/>
</dbReference>
<dbReference type="AlphaFoldDB" id="A0A2N2F2R6"/>
<evidence type="ECO:0000313" key="2">
    <source>
        <dbReference type="EMBL" id="PKN02524.1"/>
    </source>
</evidence>
<dbReference type="GO" id="GO:0003993">
    <property type="term" value="F:acid phosphatase activity"/>
    <property type="evidence" value="ECO:0007669"/>
    <property type="project" value="InterPro"/>
</dbReference>